<reference evidence="2 3" key="1">
    <citation type="submission" date="2014-04" db="EMBL/GenBank/DDBJ databases">
        <authorList>
            <consortium name="DOE Joint Genome Institute"/>
            <person name="Kuo A."/>
            <person name="Kohler A."/>
            <person name="Nagy L.G."/>
            <person name="Floudas D."/>
            <person name="Copeland A."/>
            <person name="Barry K.W."/>
            <person name="Cichocki N."/>
            <person name="Veneault-Fourrey C."/>
            <person name="LaButti K."/>
            <person name="Lindquist E.A."/>
            <person name="Lipzen A."/>
            <person name="Lundell T."/>
            <person name="Morin E."/>
            <person name="Murat C."/>
            <person name="Sun H."/>
            <person name="Tunlid A."/>
            <person name="Henrissat B."/>
            <person name="Grigoriev I.V."/>
            <person name="Hibbett D.S."/>
            <person name="Martin F."/>
            <person name="Nordberg H.P."/>
            <person name="Cantor M.N."/>
            <person name="Hua S.X."/>
        </authorList>
    </citation>
    <scope>NUCLEOTIDE SEQUENCE [LARGE SCALE GENOMIC DNA]</scope>
    <source>
        <strain evidence="2 3">LaAM-08-1</strain>
    </source>
</reference>
<evidence type="ECO:0000256" key="1">
    <source>
        <dbReference type="SAM" id="MobiDB-lite"/>
    </source>
</evidence>
<name>A0A0C9WKF0_9AGAR</name>
<accession>A0A0C9WKF0</accession>
<gene>
    <name evidence="2" type="ORF">K443DRAFT_107473</name>
</gene>
<dbReference type="STRING" id="1095629.A0A0C9WKF0"/>
<evidence type="ECO:0000313" key="3">
    <source>
        <dbReference type="Proteomes" id="UP000054477"/>
    </source>
</evidence>
<feature type="non-terminal residue" evidence="2">
    <location>
        <position position="130"/>
    </location>
</feature>
<feature type="compositionally biased region" description="Polar residues" evidence="1">
    <location>
        <begin position="20"/>
        <end position="34"/>
    </location>
</feature>
<feature type="region of interest" description="Disordered" evidence="1">
    <location>
        <begin position="9"/>
        <end position="44"/>
    </location>
</feature>
<dbReference type="AlphaFoldDB" id="A0A0C9WKF0"/>
<dbReference type="OrthoDB" id="3070904at2759"/>
<organism evidence="2 3">
    <name type="scientific">Laccaria amethystina LaAM-08-1</name>
    <dbReference type="NCBI Taxonomy" id="1095629"/>
    <lineage>
        <taxon>Eukaryota</taxon>
        <taxon>Fungi</taxon>
        <taxon>Dikarya</taxon>
        <taxon>Basidiomycota</taxon>
        <taxon>Agaricomycotina</taxon>
        <taxon>Agaricomycetes</taxon>
        <taxon>Agaricomycetidae</taxon>
        <taxon>Agaricales</taxon>
        <taxon>Agaricineae</taxon>
        <taxon>Hydnangiaceae</taxon>
        <taxon>Laccaria</taxon>
    </lineage>
</organism>
<dbReference type="HOGENOM" id="CLU_147107_0_0_1"/>
<keyword evidence="3" id="KW-1185">Reference proteome</keyword>
<proteinExistence type="predicted"/>
<dbReference type="Proteomes" id="UP000054477">
    <property type="component" value="Unassembled WGS sequence"/>
</dbReference>
<dbReference type="EMBL" id="KN838726">
    <property type="protein sequence ID" value="KIJ96299.1"/>
    <property type="molecule type" value="Genomic_DNA"/>
</dbReference>
<sequence length="130" mass="14213">KPDVEIICQPFTPQRKGKAKQNTSPQTPQLQGASRVTGGVLHGHAHGNKANMAELIDADKDINKSQELWGTLFLYLSNENPATINPAEAQSTTSCLVPMTGSIKPTLEKVAAKYSPIKSMYLIFEHQLKI</sequence>
<reference evidence="3" key="2">
    <citation type="submission" date="2015-01" db="EMBL/GenBank/DDBJ databases">
        <title>Evolutionary Origins and Diversification of the Mycorrhizal Mutualists.</title>
        <authorList>
            <consortium name="DOE Joint Genome Institute"/>
            <consortium name="Mycorrhizal Genomics Consortium"/>
            <person name="Kohler A."/>
            <person name="Kuo A."/>
            <person name="Nagy L.G."/>
            <person name="Floudas D."/>
            <person name="Copeland A."/>
            <person name="Barry K.W."/>
            <person name="Cichocki N."/>
            <person name="Veneault-Fourrey C."/>
            <person name="LaButti K."/>
            <person name="Lindquist E.A."/>
            <person name="Lipzen A."/>
            <person name="Lundell T."/>
            <person name="Morin E."/>
            <person name="Murat C."/>
            <person name="Riley R."/>
            <person name="Ohm R."/>
            <person name="Sun H."/>
            <person name="Tunlid A."/>
            <person name="Henrissat B."/>
            <person name="Grigoriev I.V."/>
            <person name="Hibbett D.S."/>
            <person name="Martin F."/>
        </authorList>
    </citation>
    <scope>NUCLEOTIDE SEQUENCE [LARGE SCALE GENOMIC DNA]</scope>
    <source>
        <strain evidence="3">LaAM-08-1</strain>
    </source>
</reference>
<protein>
    <submittedName>
        <fullName evidence="2">Uncharacterized protein</fullName>
    </submittedName>
</protein>
<evidence type="ECO:0000313" key="2">
    <source>
        <dbReference type="EMBL" id="KIJ96299.1"/>
    </source>
</evidence>